<dbReference type="PROSITE" id="PS50259">
    <property type="entry name" value="G_PROTEIN_RECEP_F3_4"/>
    <property type="match status" value="1"/>
</dbReference>
<accession>A0A3B4BKY4</accession>
<dbReference type="FunFam" id="2.10.50.30:FF:000001">
    <property type="entry name" value="metabotropic glutamate receptor 1"/>
    <property type="match status" value="1"/>
</dbReference>
<dbReference type="PROSITE" id="PS00981">
    <property type="entry name" value="G_PROTEIN_RECEP_F3_3"/>
    <property type="match status" value="1"/>
</dbReference>
<keyword evidence="11" id="KW-0325">Glycoprotein</keyword>
<dbReference type="PANTHER" id="PTHR24060">
    <property type="entry name" value="METABOTROPIC GLUTAMATE RECEPTOR"/>
    <property type="match status" value="1"/>
</dbReference>
<dbReference type="PRINTS" id="PR01051">
    <property type="entry name" value="MTABOTROPC1R"/>
</dbReference>
<comment type="subcellular location">
    <subcellularLocation>
        <location evidence="1">Cell membrane</location>
        <topology evidence="1">Multi-pass membrane protein</topology>
    </subcellularLocation>
</comment>
<keyword evidence="9" id="KW-1015">Disulfide bond</keyword>
<dbReference type="Gene3D" id="3.40.50.2300">
    <property type="match status" value="2"/>
</dbReference>
<evidence type="ECO:0000256" key="10">
    <source>
        <dbReference type="ARBA" id="ARBA00023170"/>
    </source>
</evidence>
<organism evidence="15 16">
    <name type="scientific">Periophthalmus magnuspinnatus</name>
    <dbReference type="NCBI Taxonomy" id="409849"/>
    <lineage>
        <taxon>Eukaryota</taxon>
        <taxon>Metazoa</taxon>
        <taxon>Chordata</taxon>
        <taxon>Craniata</taxon>
        <taxon>Vertebrata</taxon>
        <taxon>Euteleostomi</taxon>
        <taxon>Actinopterygii</taxon>
        <taxon>Neopterygii</taxon>
        <taxon>Teleostei</taxon>
        <taxon>Neoteleostei</taxon>
        <taxon>Acanthomorphata</taxon>
        <taxon>Gobiaria</taxon>
        <taxon>Gobiiformes</taxon>
        <taxon>Gobioidei</taxon>
        <taxon>Gobiidae</taxon>
        <taxon>Oxudercinae</taxon>
        <taxon>Periophthalmus</taxon>
    </lineage>
</organism>
<feature type="compositionally biased region" description="Low complexity" evidence="13">
    <location>
        <begin position="540"/>
        <end position="553"/>
    </location>
</feature>
<dbReference type="PRINTS" id="PR00248">
    <property type="entry name" value="GPCRMGR"/>
</dbReference>
<dbReference type="AlphaFoldDB" id="A0A3B4BKY4"/>
<evidence type="ECO:0000259" key="14">
    <source>
        <dbReference type="PROSITE" id="PS50259"/>
    </source>
</evidence>
<evidence type="ECO:0000256" key="5">
    <source>
        <dbReference type="ARBA" id="ARBA00022692"/>
    </source>
</evidence>
<dbReference type="SMART" id="SM01229">
    <property type="entry name" value="GluR_Homer-bdg"/>
    <property type="match status" value="1"/>
</dbReference>
<dbReference type="InterPro" id="IPR017978">
    <property type="entry name" value="GPCR_3_C"/>
</dbReference>
<keyword evidence="7" id="KW-0297">G-protein coupled receptor</keyword>
<feature type="region of interest" description="Disordered" evidence="13">
    <location>
        <begin position="1"/>
        <end position="25"/>
    </location>
</feature>
<dbReference type="Pfam" id="PF01094">
    <property type="entry name" value="ANF_receptor"/>
    <property type="match status" value="1"/>
</dbReference>
<proteinExistence type="inferred from homology"/>
<evidence type="ECO:0000256" key="8">
    <source>
        <dbReference type="ARBA" id="ARBA00023136"/>
    </source>
</evidence>
<name>A0A3B4BKY4_9GOBI</name>
<dbReference type="Gene3D" id="2.10.50.30">
    <property type="entry name" value="GPCR, family 3, nine cysteines domain"/>
    <property type="match status" value="1"/>
</dbReference>
<dbReference type="InterPro" id="IPR038550">
    <property type="entry name" value="GPCR_3_9-Cys_sf"/>
</dbReference>
<keyword evidence="12" id="KW-0807">Transducer</keyword>
<reference evidence="15" key="2">
    <citation type="submission" date="2025-09" db="UniProtKB">
        <authorList>
            <consortium name="Ensembl"/>
        </authorList>
    </citation>
    <scope>IDENTIFICATION</scope>
</reference>
<evidence type="ECO:0000256" key="7">
    <source>
        <dbReference type="ARBA" id="ARBA00023040"/>
    </source>
</evidence>
<evidence type="ECO:0000256" key="1">
    <source>
        <dbReference type="ARBA" id="ARBA00004651"/>
    </source>
</evidence>
<feature type="region of interest" description="Disordered" evidence="13">
    <location>
        <begin position="537"/>
        <end position="563"/>
    </location>
</feature>
<dbReference type="InterPro" id="IPR050726">
    <property type="entry name" value="mGluR"/>
</dbReference>
<dbReference type="InterPro" id="IPR001828">
    <property type="entry name" value="ANF_lig-bd_rcpt"/>
</dbReference>
<reference evidence="15" key="1">
    <citation type="submission" date="2025-08" db="UniProtKB">
        <authorList>
            <consortium name="Ensembl"/>
        </authorList>
    </citation>
    <scope>IDENTIFICATION</scope>
</reference>
<dbReference type="GO" id="GO:0007206">
    <property type="term" value="P:phospholipase C-activating G protein-coupled glutamate receptor signaling pathway"/>
    <property type="evidence" value="ECO:0007669"/>
    <property type="project" value="UniProtKB-ARBA"/>
</dbReference>
<evidence type="ECO:0000256" key="2">
    <source>
        <dbReference type="ARBA" id="ARBA00007242"/>
    </source>
</evidence>
<keyword evidence="3" id="KW-1003">Cell membrane</keyword>
<dbReference type="GO" id="GO:0008066">
    <property type="term" value="F:glutamate receptor activity"/>
    <property type="evidence" value="ECO:0007669"/>
    <property type="project" value="UniProtKB-ARBA"/>
</dbReference>
<evidence type="ECO:0000313" key="15">
    <source>
        <dbReference type="Ensembl" id="ENSPMGP00000029110.1"/>
    </source>
</evidence>
<dbReference type="InterPro" id="IPR001256">
    <property type="entry name" value="GPCR_3_mGluR1"/>
</dbReference>
<dbReference type="Pfam" id="PF10606">
    <property type="entry name" value="GluR_Homer-bdg"/>
    <property type="match status" value="1"/>
</dbReference>
<feature type="domain" description="G-protein coupled receptors family 3 profile" evidence="14">
    <location>
        <begin position="250"/>
        <end position="512"/>
    </location>
</feature>
<dbReference type="Proteomes" id="UP000261520">
    <property type="component" value="Unplaced"/>
</dbReference>
<dbReference type="CDD" id="cd15449">
    <property type="entry name" value="7tmC_mGluR1"/>
    <property type="match status" value="1"/>
</dbReference>
<keyword evidence="5" id="KW-0812">Transmembrane</keyword>
<dbReference type="Pfam" id="PF07562">
    <property type="entry name" value="NCD3G"/>
    <property type="match status" value="1"/>
</dbReference>
<evidence type="ECO:0000313" key="16">
    <source>
        <dbReference type="Proteomes" id="UP000261520"/>
    </source>
</evidence>
<sequence length="814" mass="90748">VEPQGVAGPAERHSPSSVSWVFPGPSSGGTCPEHLPREAFRRHLEQMPDPPQLAPLDVLVDNYVQDSKMGFVINAIYAMAHGLQDLHQELCPGQRGLCQAMKPVDGSLLLDFLLRTSFRGVSGEDVWFDDNGDTPGRYEIMNFQQLESGVYDYINIGSWHEGALSLDDDTVINRSEQVRSVCSEPCSRGEIKVIRKGEVSCCWICTPCKDNEFVQDEFTCKACELGWWPNELLEGCEPIPLRYLEWANPESIIQVVFSCLGILVTSFVALVFVVYRDTPVVKSSSRELCYIILAGIFLGYLCPFTLIARPTVVSCYLQRILVGLSASMCYSALVTKTNRIARILAGSKKKICTRKPRFMSAWAQVVIAFVLISLQLSLEITLIVMQPPEPVKSYPSIREVFLICNTSNLVVVAPLGYNGLLILSCTYYAFKTRNVPANFNEAKYIAFTMYTTCIIWLAFVPIYFGSNYKIITTSFSVSLSVTVALGCMFTPKMYIIIAKPERNVRSAFTTSDAVRMHVGDGKMACRRNSLLSMFKRKKNAGSGSSNGKSVSWSEPGARAPPKGEHMWHRLSVHVKRQDANQTAVIKPLTANTFQGSALEFSNLSTKTLYNVEEEEDETEPLRYNPPEILPSMIHEVKEEIQIISTHHNNSQNAVLSHQPQMTTFKSSNSSNVKDLISLPEASSSNGAGTPVYCQDNFLQHDAMLSVQFHQFEQQHSLEDGEEVDNECFGLLEGFLYNNTQIHHEEDYAGVKMAAADETLVPLMPPPSPFRDFMGTSNMNPFTSSPMSESLLVGPEDTVYASVMFEEYRHSSSTL</sequence>
<evidence type="ECO:0000256" key="6">
    <source>
        <dbReference type="ARBA" id="ARBA00022989"/>
    </source>
</evidence>
<evidence type="ECO:0000256" key="3">
    <source>
        <dbReference type="ARBA" id="ARBA00022475"/>
    </source>
</evidence>
<keyword evidence="16" id="KW-1185">Reference proteome</keyword>
<evidence type="ECO:0000256" key="11">
    <source>
        <dbReference type="ARBA" id="ARBA00023180"/>
    </source>
</evidence>
<dbReference type="SUPFAM" id="SSF53822">
    <property type="entry name" value="Periplasmic binding protein-like I"/>
    <property type="match status" value="1"/>
</dbReference>
<evidence type="ECO:0000256" key="4">
    <source>
        <dbReference type="ARBA" id="ARBA00022553"/>
    </source>
</evidence>
<dbReference type="PRINTS" id="PR00593">
    <property type="entry name" value="MTABOTROPICR"/>
</dbReference>
<keyword evidence="8" id="KW-0472">Membrane</keyword>
<protein>
    <recommendedName>
        <fullName evidence="14">G-protein coupled receptors family 3 profile domain-containing protein</fullName>
    </recommendedName>
</protein>
<dbReference type="InterPro" id="IPR000337">
    <property type="entry name" value="GPCR_3"/>
</dbReference>
<keyword evidence="6" id="KW-1133">Transmembrane helix</keyword>
<dbReference type="InterPro" id="IPR019588">
    <property type="entry name" value="Metabotropic_Glu_rcpt_Homer-bd"/>
</dbReference>
<evidence type="ECO:0000256" key="13">
    <source>
        <dbReference type="SAM" id="MobiDB-lite"/>
    </source>
</evidence>
<dbReference type="GO" id="GO:0005886">
    <property type="term" value="C:plasma membrane"/>
    <property type="evidence" value="ECO:0007669"/>
    <property type="project" value="UniProtKB-SubCell"/>
</dbReference>
<dbReference type="Ensembl" id="ENSPMGT00000030984.1">
    <property type="protein sequence ID" value="ENSPMGP00000029110.1"/>
    <property type="gene ID" value="ENSPMGG00000023414.1"/>
</dbReference>
<comment type="similarity">
    <text evidence="2">Belongs to the G-protein coupled receptor 3 family.</text>
</comment>
<dbReference type="InterPro" id="IPR000162">
    <property type="entry name" value="GPCR_3_mtglu_rcpt"/>
</dbReference>
<keyword evidence="4" id="KW-0597">Phosphoprotein</keyword>
<dbReference type="GO" id="GO:0004930">
    <property type="term" value="F:G protein-coupled receptor activity"/>
    <property type="evidence" value="ECO:0007669"/>
    <property type="project" value="UniProtKB-KW"/>
</dbReference>
<keyword evidence="10" id="KW-0675">Receptor</keyword>
<evidence type="ECO:0000256" key="9">
    <source>
        <dbReference type="ARBA" id="ARBA00023157"/>
    </source>
</evidence>
<dbReference type="InterPro" id="IPR017979">
    <property type="entry name" value="GPCR_3_CS"/>
</dbReference>
<dbReference type="PROSITE" id="PS00980">
    <property type="entry name" value="G_PROTEIN_RECEP_F3_2"/>
    <property type="match status" value="1"/>
</dbReference>
<dbReference type="Pfam" id="PF00003">
    <property type="entry name" value="7tm_3"/>
    <property type="match status" value="1"/>
</dbReference>
<evidence type="ECO:0000256" key="12">
    <source>
        <dbReference type="ARBA" id="ARBA00023224"/>
    </source>
</evidence>
<dbReference type="InterPro" id="IPR028082">
    <property type="entry name" value="Peripla_BP_I"/>
</dbReference>
<dbReference type="InterPro" id="IPR011500">
    <property type="entry name" value="GPCR_3_9-Cys_dom"/>
</dbReference>